<reference evidence="3" key="1">
    <citation type="submission" date="2025-08" db="UniProtKB">
        <authorList>
            <consortium name="RefSeq"/>
        </authorList>
    </citation>
    <scope>IDENTIFICATION</scope>
    <source>
        <tissue evidence="3">Whole insect</tissue>
    </source>
</reference>
<evidence type="ECO:0000259" key="2">
    <source>
        <dbReference type="Pfam" id="PF05225"/>
    </source>
</evidence>
<dbReference type="SUPFAM" id="SSF46689">
    <property type="entry name" value="Homeodomain-like"/>
    <property type="match status" value="1"/>
</dbReference>
<evidence type="ECO:0000256" key="1">
    <source>
        <dbReference type="ARBA" id="ARBA00004123"/>
    </source>
</evidence>
<dbReference type="RefSeq" id="XP_028139924.1">
    <property type="nucleotide sequence ID" value="XM_028284123.1"/>
</dbReference>
<comment type="subcellular location">
    <subcellularLocation>
        <location evidence="1">Nucleus</location>
    </subcellularLocation>
</comment>
<dbReference type="Pfam" id="PF05225">
    <property type="entry name" value="HTH_psq"/>
    <property type="match status" value="1"/>
</dbReference>
<dbReference type="InParanoid" id="A0A6P7FU04"/>
<protein>
    <submittedName>
        <fullName evidence="3">Uncharacterized protein LOC114334104 isoform X1</fullName>
    </submittedName>
</protein>
<proteinExistence type="predicted"/>
<dbReference type="GO" id="GO:0005634">
    <property type="term" value="C:nucleus"/>
    <property type="evidence" value="ECO:0007669"/>
    <property type="project" value="UniProtKB-SubCell"/>
</dbReference>
<name>A0A6P7FU04_DIAVI</name>
<evidence type="ECO:0000313" key="3">
    <source>
        <dbReference type="RefSeq" id="XP_028139924.1"/>
    </source>
</evidence>
<dbReference type="AlphaFoldDB" id="A0A6P7FU04"/>
<dbReference type="InterPro" id="IPR009057">
    <property type="entry name" value="Homeodomain-like_sf"/>
</dbReference>
<organism evidence="3">
    <name type="scientific">Diabrotica virgifera virgifera</name>
    <name type="common">western corn rootworm</name>
    <dbReference type="NCBI Taxonomy" id="50390"/>
    <lineage>
        <taxon>Eukaryota</taxon>
        <taxon>Metazoa</taxon>
        <taxon>Ecdysozoa</taxon>
        <taxon>Arthropoda</taxon>
        <taxon>Hexapoda</taxon>
        <taxon>Insecta</taxon>
        <taxon>Pterygota</taxon>
        <taxon>Neoptera</taxon>
        <taxon>Endopterygota</taxon>
        <taxon>Coleoptera</taxon>
        <taxon>Polyphaga</taxon>
        <taxon>Cucujiformia</taxon>
        <taxon>Chrysomeloidea</taxon>
        <taxon>Chrysomelidae</taxon>
        <taxon>Galerucinae</taxon>
        <taxon>Diabroticina</taxon>
        <taxon>Diabroticites</taxon>
        <taxon>Diabrotica</taxon>
    </lineage>
</organism>
<dbReference type="InterPro" id="IPR007889">
    <property type="entry name" value="HTH_Psq"/>
</dbReference>
<sequence>MVEEEQRFKNINQNGKITYKRQLGSRTYGNFNEEQVNQALHDVLENGLSLRKAAKKYKLSYGTLNNKYHGRKIKKIGGQSVFIYEEEVAIINSILTCADWGYPLSAMDLRRFVKSFLALN</sequence>
<accession>A0A6P7FU04</accession>
<gene>
    <name evidence="3" type="primary">LOC114334104</name>
</gene>
<dbReference type="GO" id="GO:0003677">
    <property type="term" value="F:DNA binding"/>
    <property type="evidence" value="ECO:0007669"/>
    <property type="project" value="InterPro"/>
</dbReference>
<dbReference type="Gene3D" id="1.10.10.60">
    <property type="entry name" value="Homeodomain-like"/>
    <property type="match status" value="1"/>
</dbReference>
<feature type="domain" description="HTH psq-type" evidence="2">
    <location>
        <begin position="33"/>
        <end position="69"/>
    </location>
</feature>